<proteinExistence type="inferred from homology"/>
<evidence type="ECO:0000313" key="8">
    <source>
        <dbReference type="EMBL" id="EGJ99638.1"/>
    </source>
</evidence>
<dbReference type="Gene3D" id="1.25.40.390">
    <property type="match status" value="1"/>
</dbReference>
<dbReference type="Proteomes" id="UP000004913">
    <property type="component" value="Unassembled WGS sequence"/>
</dbReference>
<comment type="subcellular location">
    <subcellularLocation>
        <location evidence="1">Cell outer membrane</location>
    </subcellularLocation>
</comment>
<dbReference type="AlphaFoldDB" id="F5J3U0"/>
<name>F5J3U0_9BACT</name>
<dbReference type="STRING" id="742766.HMPREF9455_04007"/>
<dbReference type="PROSITE" id="PS51257">
    <property type="entry name" value="PROKAR_LIPOPROTEIN"/>
    <property type="match status" value="1"/>
</dbReference>
<dbReference type="eggNOG" id="COG2956">
    <property type="taxonomic scope" value="Bacteria"/>
</dbReference>
<dbReference type="InterPro" id="IPR033985">
    <property type="entry name" value="SusD-like_N"/>
</dbReference>
<keyword evidence="5" id="KW-0998">Cell outer membrane</keyword>
<evidence type="ECO:0000259" key="6">
    <source>
        <dbReference type="Pfam" id="PF07980"/>
    </source>
</evidence>
<reference evidence="8 9" key="1">
    <citation type="submission" date="2011-04" db="EMBL/GenBank/DDBJ databases">
        <title>The Genome Sequence of Dysgonomonas gadei ATCC BAA-286.</title>
        <authorList>
            <consortium name="The Broad Institute Genome Sequencing Platform"/>
            <person name="Earl A."/>
            <person name="Ward D."/>
            <person name="Feldgarden M."/>
            <person name="Gevers D."/>
            <person name="Pudlo N."/>
            <person name="Martens E."/>
            <person name="Allen-Vercoe E."/>
            <person name="Young S.K."/>
            <person name="Zeng Q."/>
            <person name="Gargeya S."/>
            <person name="Fitzgerald M."/>
            <person name="Haas B."/>
            <person name="Abouelleil A."/>
            <person name="Alvarado L."/>
            <person name="Arachchi H.M."/>
            <person name="Berlin A."/>
            <person name="Brown A."/>
            <person name="Chapman S.B."/>
            <person name="Chen Z."/>
            <person name="Dunbar C."/>
            <person name="Freedman E."/>
            <person name="Gearin G."/>
            <person name="Gellesch M."/>
            <person name="Goldberg J."/>
            <person name="Griggs A."/>
            <person name="Gujja S."/>
            <person name="Heiman D."/>
            <person name="Howarth C."/>
            <person name="Larson L."/>
            <person name="Lui A."/>
            <person name="MacDonald P.J.P."/>
            <person name="Mehta T."/>
            <person name="Montmayeur A."/>
            <person name="Murphy C."/>
            <person name="Neiman D."/>
            <person name="Pearson M."/>
            <person name="Priest M."/>
            <person name="Roberts A."/>
            <person name="Saif S."/>
            <person name="Shea T."/>
            <person name="Shenoy N."/>
            <person name="Sisk P."/>
            <person name="Stolte C."/>
            <person name="Sykes S."/>
            <person name="Yandava C."/>
            <person name="Wortman J."/>
            <person name="Nusbaum C."/>
            <person name="Birren B."/>
        </authorList>
    </citation>
    <scope>NUCLEOTIDE SEQUENCE [LARGE SCALE GENOMIC DNA]</scope>
    <source>
        <strain evidence="8 9">ATCC BAA-286</strain>
    </source>
</reference>
<evidence type="ECO:0000256" key="4">
    <source>
        <dbReference type="ARBA" id="ARBA00023136"/>
    </source>
</evidence>
<feature type="domain" description="RagB/SusD" evidence="6">
    <location>
        <begin position="312"/>
        <end position="448"/>
    </location>
</feature>
<dbReference type="Pfam" id="PF07980">
    <property type="entry name" value="SusD_RagB"/>
    <property type="match status" value="1"/>
</dbReference>
<keyword evidence="9" id="KW-1185">Reference proteome</keyword>
<dbReference type="Pfam" id="PF14322">
    <property type="entry name" value="SusD-like_3"/>
    <property type="match status" value="1"/>
</dbReference>
<dbReference type="InterPro" id="IPR011990">
    <property type="entry name" value="TPR-like_helical_dom_sf"/>
</dbReference>
<organism evidence="8 9">
    <name type="scientific">Dysgonomonas gadei ATCC BAA-286</name>
    <dbReference type="NCBI Taxonomy" id="742766"/>
    <lineage>
        <taxon>Bacteria</taxon>
        <taxon>Pseudomonadati</taxon>
        <taxon>Bacteroidota</taxon>
        <taxon>Bacteroidia</taxon>
        <taxon>Bacteroidales</taxon>
        <taxon>Dysgonomonadaceae</taxon>
        <taxon>Dysgonomonas</taxon>
    </lineage>
</organism>
<protein>
    <recommendedName>
        <fullName evidence="10">RagB/SusD domain-containing protein</fullName>
    </recommendedName>
</protein>
<comment type="similarity">
    <text evidence="2">Belongs to the SusD family.</text>
</comment>
<keyword evidence="4" id="KW-0472">Membrane</keyword>
<evidence type="ECO:0000259" key="7">
    <source>
        <dbReference type="Pfam" id="PF14322"/>
    </source>
</evidence>
<dbReference type="InterPro" id="IPR012944">
    <property type="entry name" value="SusD_RagB_dom"/>
</dbReference>
<evidence type="ECO:0008006" key="10">
    <source>
        <dbReference type="Google" id="ProtNLM"/>
    </source>
</evidence>
<dbReference type="HOGENOM" id="CLU_015553_3_0_10"/>
<evidence type="ECO:0000256" key="5">
    <source>
        <dbReference type="ARBA" id="ARBA00023237"/>
    </source>
</evidence>
<dbReference type="SUPFAM" id="SSF48452">
    <property type="entry name" value="TPR-like"/>
    <property type="match status" value="1"/>
</dbReference>
<sequence>MTVMKYIIQLLFFSGILALSSCGDFLDIKPTGSVIPQTLDEYRALLTGAYSGFPSDRGVVGFRADEMQVNETDEFDMDNYGDMQIWIDRPSSDASYTTGWIDYYSTIFIANEIIDAYNDKTIKDGSQEELNQLAGEAYMMRAYCHFILVNFYGQPYTKPGALTTKAVPLKLNNDLEAVLTRNTVEEVYKSILDDMSFARQLINVKIWDENKYLYRFNTTSVAAFDARIALYIGNWENAYNKAEEVIASQAYLEDLNAADAVVPTLYTCGEVITAMELTPSQQVTRTAFLTPTFIDMYDVDDLRFGFYFEGPNQDGYYTSKKTGYTQYRQTFRVGEFYLTSAEAAANKDDLSQARKRLLELMKKRYNPAGYSVKETAVNAMSKSELIEEILAERARELAFEGHRWYDLRRTTRPQIIKEINGQTYTLQQDDPRYTIQIPKDAIEANPGLEN</sequence>
<evidence type="ECO:0000256" key="3">
    <source>
        <dbReference type="ARBA" id="ARBA00022729"/>
    </source>
</evidence>
<accession>F5J3U0</accession>
<evidence type="ECO:0000256" key="1">
    <source>
        <dbReference type="ARBA" id="ARBA00004442"/>
    </source>
</evidence>
<gene>
    <name evidence="8" type="ORF">HMPREF9455_04007</name>
</gene>
<evidence type="ECO:0000313" key="9">
    <source>
        <dbReference type="Proteomes" id="UP000004913"/>
    </source>
</evidence>
<dbReference type="EMBL" id="ADLV01000055">
    <property type="protein sequence ID" value="EGJ99638.1"/>
    <property type="molecule type" value="Genomic_DNA"/>
</dbReference>
<evidence type="ECO:0000256" key="2">
    <source>
        <dbReference type="ARBA" id="ARBA00006275"/>
    </source>
</evidence>
<keyword evidence="3" id="KW-0732">Signal</keyword>
<comment type="caution">
    <text evidence="8">The sequence shown here is derived from an EMBL/GenBank/DDBJ whole genome shotgun (WGS) entry which is preliminary data.</text>
</comment>
<feature type="domain" description="SusD-like N-terminal" evidence="7">
    <location>
        <begin position="24"/>
        <end position="230"/>
    </location>
</feature>